<sequence>MAIQILVSNREEALAIIARMPVKKGSWTYSTVARYSPSPEKTSSAVANTDCKNDLHISTFGYHNSAFQYPSGVLEFIIIDSGPMSTVLPSITTLVESESKFGASLKALKSESHGEPDLHDNAIITTKLVKKLGHDVVSPTFLHAEHAHTVRHPALKKNIELFWNKSPVGSRKPAIAHPSSLHGDYTITEHPVKSDFSAMIKTVELLSRNCFADARKATVRHTAFVDSLLSSDGSRKSGCDHRSSASTLEGSSFKVTAKPKGECPARKRLAPYYTNVPLNAEVHDAELYKRLKTKLWLEDTFPDPLTHIQESSTVISPPEGPTEDDIEVGFYIHVKTDNKTTWVPIEGKNASCVEEDMVLNDSFEMDDSLHFDLSLFVHRDVVWRR</sequence>
<proteinExistence type="predicted"/>
<keyword evidence="2" id="KW-1185">Reference proteome</keyword>
<organism evidence="1 2">
    <name type="scientific">Dendryphion nanum</name>
    <dbReference type="NCBI Taxonomy" id="256645"/>
    <lineage>
        <taxon>Eukaryota</taxon>
        <taxon>Fungi</taxon>
        <taxon>Dikarya</taxon>
        <taxon>Ascomycota</taxon>
        <taxon>Pezizomycotina</taxon>
        <taxon>Dothideomycetes</taxon>
        <taxon>Pleosporomycetidae</taxon>
        <taxon>Pleosporales</taxon>
        <taxon>Torulaceae</taxon>
        <taxon>Dendryphion</taxon>
    </lineage>
</organism>
<dbReference type="EMBL" id="JAGMWT010000002">
    <property type="protein sequence ID" value="KAH7135209.1"/>
    <property type="molecule type" value="Genomic_DNA"/>
</dbReference>
<evidence type="ECO:0000313" key="1">
    <source>
        <dbReference type="EMBL" id="KAH7135209.1"/>
    </source>
</evidence>
<name>A0A9P9EDL9_9PLEO</name>
<protein>
    <submittedName>
        <fullName evidence="1">Uncharacterized protein</fullName>
    </submittedName>
</protein>
<dbReference type="AlphaFoldDB" id="A0A9P9EDL9"/>
<dbReference type="Proteomes" id="UP000700596">
    <property type="component" value="Unassembled WGS sequence"/>
</dbReference>
<reference evidence="1" key="1">
    <citation type="journal article" date="2021" name="Nat. Commun.">
        <title>Genetic determinants of endophytism in the Arabidopsis root mycobiome.</title>
        <authorList>
            <person name="Mesny F."/>
            <person name="Miyauchi S."/>
            <person name="Thiergart T."/>
            <person name="Pickel B."/>
            <person name="Atanasova L."/>
            <person name="Karlsson M."/>
            <person name="Huettel B."/>
            <person name="Barry K.W."/>
            <person name="Haridas S."/>
            <person name="Chen C."/>
            <person name="Bauer D."/>
            <person name="Andreopoulos W."/>
            <person name="Pangilinan J."/>
            <person name="LaButti K."/>
            <person name="Riley R."/>
            <person name="Lipzen A."/>
            <person name="Clum A."/>
            <person name="Drula E."/>
            <person name="Henrissat B."/>
            <person name="Kohler A."/>
            <person name="Grigoriev I.V."/>
            <person name="Martin F.M."/>
            <person name="Hacquard S."/>
        </authorList>
    </citation>
    <scope>NUCLEOTIDE SEQUENCE</scope>
    <source>
        <strain evidence="1">MPI-CAGE-CH-0243</strain>
    </source>
</reference>
<comment type="caution">
    <text evidence="1">The sequence shown here is derived from an EMBL/GenBank/DDBJ whole genome shotgun (WGS) entry which is preliminary data.</text>
</comment>
<gene>
    <name evidence="1" type="ORF">B0J11DRAFT_564600</name>
</gene>
<accession>A0A9P9EDL9</accession>
<evidence type="ECO:0000313" key="2">
    <source>
        <dbReference type="Proteomes" id="UP000700596"/>
    </source>
</evidence>